<dbReference type="GO" id="GO:0016887">
    <property type="term" value="F:ATP hydrolysis activity"/>
    <property type="evidence" value="ECO:0007669"/>
    <property type="project" value="InterPro"/>
</dbReference>
<feature type="domain" description="ABC transporter" evidence="3">
    <location>
        <begin position="2"/>
        <end position="227"/>
    </location>
</feature>
<dbReference type="Gene3D" id="3.40.50.300">
    <property type="entry name" value="P-loop containing nucleotide triphosphate hydrolases"/>
    <property type="match status" value="1"/>
</dbReference>
<dbReference type="KEGG" id="drm:Dred_1587"/>
<evidence type="ECO:0000259" key="3">
    <source>
        <dbReference type="PROSITE" id="PS50893"/>
    </source>
</evidence>
<keyword evidence="1" id="KW-0547">Nucleotide-binding</keyword>
<dbReference type="PANTHER" id="PTHR43038">
    <property type="entry name" value="ATP-BINDING CASSETTE, SUB-FAMILY H, MEMBER 1"/>
    <property type="match status" value="1"/>
</dbReference>
<evidence type="ECO:0000313" key="4">
    <source>
        <dbReference type="EMBL" id="ABO50115.1"/>
    </source>
</evidence>
<dbReference type="OrthoDB" id="9804819at2"/>
<dbReference type="STRING" id="349161.Dred_1587"/>
<evidence type="ECO:0000256" key="2">
    <source>
        <dbReference type="ARBA" id="ARBA00022840"/>
    </source>
</evidence>
<dbReference type="InterPro" id="IPR003439">
    <property type="entry name" value="ABC_transporter-like_ATP-bd"/>
</dbReference>
<dbReference type="PANTHER" id="PTHR43038:SF3">
    <property type="entry name" value="ABC TRANSPORTER G FAMILY MEMBER 20 ISOFORM X1"/>
    <property type="match status" value="1"/>
</dbReference>
<dbReference type="SMART" id="SM00382">
    <property type="entry name" value="AAA"/>
    <property type="match status" value="1"/>
</dbReference>
<accession>A4J4W2</accession>
<dbReference type="Proteomes" id="UP000001556">
    <property type="component" value="Chromosome"/>
</dbReference>
<dbReference type="RefSeq" id="WP_011877931.1">
    <property type="nucleotide sequence ID" value="NC_009253.1"/>
</dbReference>
<organism evidence="4 5">
    <name type="scientific">Desulforamulus reducens (strain ATCC BAA-1160 / DSM 100696 / MI-1)</name>
    <name type="common">Desulfotomaculum reducens</name>
    <dbReference type="NCBI Taxonomy" id="349161"/>
    <lineage>
        <taxon>Bacteria</taxon>
        <taxon>Bacillati</taxon>
        <taxon>Bacillota</taxon>
        <taxon>Clostridia</taxon>
        <taxon>Eubacteriales</taxon>
        <taxon>Peptococcaceae</taxon>
        <taxon>Desulforamulus</taxon>
    </lineage>
</organism>
<dbReference type="CDD" id="cd03230">
    <property type="entry name" value="ABC_DR_subfamily_A"/>
    <property type="match status" value="1"/>
</dbReference>
<protein>
    <submittedName>
        <fullName evidence="4">ABC transporter related protein</fullName>
    </submittedName>
</protein>
<name>A4J4W2_DESRM</name>
<proteinExistence type="predicted"/>
<keyword evidence="5" id="KW-1185">Reference proteome</keyword>
<evidence type="ECO:0000313" key="5">
    <source>
        <dbReference type="Proteomes" id="UP000001556"/>
    </source>
</evidence>
<dbReference type="Pfam" id="PF00005">
    <property type="entry name" value="ABC_tran"/>
    <property type="match status" value="1"/>
</dbReference>
<dbReference type="AlphaFoldDB" id="A4J4W2"/>
<dbReference type="eggNOG" id="COG1131">
    <property type="taxonomic scope" value="Bacteria"/>
</dbReference>
<dbReference type="PROSITE" id="PS50893">
    <property type="entry name" value="ABC_TRANSPORTER_2"/>
    <property type="match status" value="1"/>
</dbReference>
<dbReference type="SUPFAM" id="SSF52540">
    <property type="entry name" value="P-loop containing nucleoside triphosphate hydrolases"/>
    <property type="match status" value="1"/>
</dbReference>
<dbReference type="InterPro" id="IPR027417">
    <property type="entry name" value="P-loop_NTPase"/>
</dbReference>
<dbReference type="InterPro" id="IPR003593">
    <property type="entry name" value="AAA+_ATPase"/>
</dbReference>
<dbReference type="HOGENOM" id="CLU_000604_1_2_9"/>
<dbReference type="EMBL" id="CP000612">
    <property type="protein sequence ID" value="ABO50115.1"/>
    <property type="molecule type" value="Genomic_DNA"/>
</dbReference>
<keyword evidence="2" id="KW-0067">ATP-binding</keyword>
<gene>
    <name evidence="4" type="ordered locus">Dred_1587</name>
</gene>
<reference evidence="4 5" key="1">
    <citation type="submission" date="2007-03" db="EMBL/GenBank/DDBJ databases">
        <title>Complete sequence of Desulfotomaculum reducens MI-1.</title>
        <authorList>
            <consortium name="US DOE Joint Genome Institute"/>
            <person name="Copeland A."/>
            <person name="Lucas S."/>
            <person name="Lapidus A."/>
            <person name="Barry K."/>
            <person name="Detter J.C."/>
            <person name="Glavina del Rio T."/>
            <person name="Hammon N."/>
            <person name="Israni S."/>
            <person name="Dalin E."/>
            <person name="Tice H."/>
            <person name="Pitluck S."/>
            <person name="Sims D."/>
            <person name="Brettin T."/>
            <person name="Bruce D."/>
            <person name="Han C."/>
            <person name="Tapia R."/>
            <person name="Schmutz J."/>
            <person name="Larimer F."/>
            <person name="Land M."/>
            <person name="Hauser L."/>
            <person name="Kyrpides N."/>
            <person name="Kim E."/>
            <person name="Tebo B.M."/>
            <person name="Richardson P."/>
        </authorList>
    </citation>
    <scope>NUCLEOTIDE SEQUENCE [LARGE SCALE GENOMIC DNA]</scope>
    <source>
        <strain evidence="4 5">MI-1</strain>
    </source>
</reference>
<sequence>MIKTQQLNKEFGSSQAVAGVSLEVQRGEIFGLVGPDGAGKTTLIRMICGLITPDSGSVRLALPEPTAEQGAFGYMPQKFSLYGDLTVMENINFFGSMYGLGRKTVGQRADEILQITNLIQFKKRFADNLSGGMKQKLALTCALISRPQLLVLDEPTFGVDPESRKEFWKILYQLNKGGMTILVSTPYMDEAELCKKVGFMNNGKLVAVDTPGNLKGSFPYRVLEVKAATREPEIFSQGKEILDANFYGYKYHLVVRDHQAALEEIRSILAKRDILLYSVAEVAATMENVFVVLAEQGVV</sequence>
<dbReference type="GO" id="GO:0005524">
    <property type="term" value="F:ATP binding"/>
    <property type="evidence" value="ECO:0007669"/>
    <property type="project" value="UniProtKB-KW"/>
</dbReference>
<evidence type="ECO:0000256" key="1">
    <source>
        <dbReference type="ARBA" id="ARBA00022741"/>
    </source>
</evidence>